<dbReference type="Proteomes" id="UP000327044">
    <property type="component" value="Unassembled WGS sequence"/>
</dbReference>
<accession>A0A1Y1K3X0</accession>
<dbReference type="InterPro" id="IPR006578">
    <property type="entry name" value="MADF-dom"/>
</dbReference>
<reference evidence="4" key="3">
    <citation type="submission" date="2019-08" db="EMBL/GenBank/DDBJ databases">
        <authorList>
            <consortium name="Photinus pyralis genome working group"/>
            <person name="Fallon T.R."/>
            <person name="Sander Lower S.E."/>
            <person name="Weng J.-K."/>
        </authorList>
    </citation>
    <scope>NUCLEOTIDE SEQUENCE</scope>
    <source>
        <strain evidence="4">1611_PpyrPB1</strain>
        <tissue evidence="4">Whole body</tissue>
    </source>
</reference>
<dbReference type="PROSITE" id="PS51029">
    <property type="entry name" value="MADF"/>
    <property type="match status" value="1"/>
</dbReference>
<dbReference type="EMBL" id="VVIM01000005">
    <property type="protein sequence ID" value="KAB0799879.1"/>
    <property type="molecule type" value="Genomic_DNA"/>
</dbReference>
<feature type="domain" description="MADF" evidence="2">
    <location>
        <begin position="10"/>
        <end position="108"/>
    </location>
</feature>
<reference evidence="4 5" key="2">
    <citation type="journal article" date="2018" name="Elife">
        <title>Firefly genomes illuminate parallel origins of bioluminescence in beetles.</title>
        <authorList>
            <person name="Fallon T.R."/>
            <person name="Lower S.E."/>
            <person name="Chang C.H."/>
            <person name="Bessho-Uehara M."/>
            <person name="Martin G.J."/>
            <person name="Bewick A.J."/>
            <person name="Behringer M."/>
            <person name="Debat H.J."/>
            <person name="Wong I."/>
            <person name="Day J.C."/>
            <person name="Suvorov A."/>
            <person name="Silva C.J."/>
            <person name="Stanger-Hall K.F."/>
            <person name="Hall D.W."/>
            <person name="Schmitz R.J."/>
            <person name="Nelson D.R."/>
            <person name="Lewis S.M."/>
            <person name="Shigenobu S."/>
            <person name="Bybee S.M."/>
            <person name="Larracuente A.M."/>
            <person name="Oba Y."/>
            <person name="Weng J.K."/>
        </authorList>
    </citation>
    <scope>NUCLEOTIDE SEQUENCE [LARGE SCALE GENOMIC DNA]</scope>
    <source>
        <strain evidence="4">1611_PpyrPB1</strain>
        <tissue evidence="4">Whole body</tissue>
    </source>
</reference>
<evidence type="ECO:0000259" key="2">
    <source>
        <dbReference type="PROSITE" id="PS51029"/>
    </source>
</evidence>
<dbReference type="PANTHER" id="PTHR21505">
    <property type="entry name" value="MADF DOMAIN-CONTAINING PROTEIN-RELATED"/>
    <property type="match status" value="1"/>
</dbReference>
<reference evidence="3" key="1">
    <citation type="journal article" date="2016" name="Sci. Rep.">
        <title>Molecular characterization of firefly nuptial gifts: a multi-omics approach sheds light on postcopulatory sexual selection.</title>
        <authorList>
            <person name="Al-Wathiqui N."/>
            <person name="Fallon T.R."/>
            <person name="South A."/>
            <person name="Weng J.K."/>
            <person name="Lewis S.M."/>
        </authorList>
    </citation>
    <scope>NUCLEOTIDE SEQUENCE</scope>
</reference>
<sequence>MSWSREQVTMLIEVYKNHPCLYVVKSPQYKNKHARNAALTDICSKLEAVKAGVTIADVKNKFAALRQNFLVEYRKHENSMKSGSGTDQVYIPTIWYYDLMLFVLEHSIAKTAIYDSIPKPLSPSLSSDSNIESLEFTDISQLEVVYEDEPDDSQTEEEPVNGGASNVHVIEQTPQTSRPQSQLKRKKGNEIDYLADASRAINEIANAVARKKPDVSTIKADRIDVFLKYIEPKLRRIKNDDLLDKIESDIVHIISKNFK</sequence>
<name>A0A1Y1K3X0_PHOPY</name>
<protein>
    <recommendedName>
        <fullName evidence="2">MADF domain-containing protein</fullName>
    </recommendedName>
</protein>
<dbReference type="EMBL" id="GEZM01099031">
    <property type="protein sequence ID" value="JAV53557.1"/>
    <property type="molecule type" value="Transcribed_RNA"/>
</dbReference>
<dbReference type="PANTHER" id="PTHR21505:SF12">
    <property type="entry name" value="MADF DOMAIN-CONTAINING PROTEIN-RELATED"/>
    <property type="match status" value="1"/>
</dbReference>
<dbReference type="Pfam" id="PF10545">
    <property type="entry name" value="MADF_DNA_bdg"/>
    <property type="match status" value="1"/>
</dbReference>
<keyword evidence="5" id="KW-1185">Reference proteome</keyword>
<dbReference type="AlphaFoldDB" id="A0A1Y1K3X0"/>
<evidence type="ECO:0000256" key="1">
    <source>
        <dbReference type="SAM" id="MobiDB-lite"/>
    </source>
</evidence>
<organism evidence="3">
    <name type="scientific">Photinus pyralis</name>
    <name type="common">Common eastern firefly</name>
    <name type="synonym">Lampyris pyralis</name>
    <dbReference type="NCBI Taxonomy" id="7054"/>
    <lineage>
        <taxon>Eukaryota</taxon>
        <taxon>Metazoa</taxon>
        <taxon>Ecdysozoa</taxon>
        <taxon>Arthropoda</taxon>
        <taxon>Hexapoda</taxon>
        <taxon>Insecta</taxon>
        <taxon>Pterygota</taxon>
        <taxon>Neoptera</taxon>
        <taxon>Endopterygota</taxon>
        <taxon>Coleoptera</taxon>
        <taxon>Polyphaga</taxon>
        <taxon>Elateriformia</taxon>
        <taxon>Elateroidea</taxon>
        <taxon>Lampyridae</taxon>
        <taxon>Lampyrinae</taxon>
        <taxon>Photinus</taxon>
    </lineage>
</organism>
<dbReference type="FunCoup" id="A0A1Y1K3X0">
    <property type="interactions" value="7"/>
</dbReference>
<evidence type="ECO:0000313" key="3">
    <source>
        <dbReference type="EMBL" id="JAV53557.1"/>
    </source>
</evidence>
<dbReference type="SMART" id="SM00595">
    <property type="entry name" value="MADF"/>
    <property type="match status" value="1"/>
</dbReference>
<feature type="region of interest" description="Disordered" evidence="1">
    <location>
        <begin position="147"/>
        <end position="185"/>
    </location>
</feature>
<dbReference type="InParanoid" id="A0A1Y1K3X0"/>
<feature type="compositionally biased region" description="Polar residues" evidence="1">
    <location>
        <begin position="172"/>
        <end position="182"/>
    </location>
</feature>
<proteinExistence type="predicted"/>
<gene>
    <name evidence="4" type="ORF">PPYR_07759</name>
</gene>
<evidence type="ECO:0000313" key="4">
    <source>
        <dbReference type="EMBL" id="KAB0799879.1"/>
    </source>
</evidence>
<evidence type="ECO:0000313" key="5">
    <source>
        <dbReference type="Proteomes" id="UP000327044"/>
    </source>
</evidence>
<feature type="compositionally biased region" description="Acidic residues" evidence="1">
    <location>
        <begin position="147"/>
        <end position="159"/>
    </location>
</feature>